<organism evidence="2 3">
    <name type="scientific">Micromonospora kangleipakensis</name>
    <dbReference type="NCBI Taxonomy" id="1077942"/>
    <lineage>
        <taxon>Bacteria</taxon>
        <taxon>Bacillati</taxon>
        <taxon>Actinomycetota</taxon>
        <taxon>Actinomycetes</taxon>
        <taxon>Micromonosporales</taxon>
        <taxon>Micromonosporaceae</taxon>
        <taxon>Micromonospora</taxon>
    </lineage>
</organism>
<comment type="caution">
    <text evidence="2">The sequence shown here is derived from an EMBL/GenBank/DDBJ whole genome shotgun (WGS) entry which is preliminary data.</text>
</comment>
<name>A0A4Q8B5S6_9ACTN</name>
<feature type="region of interest" description="Disordered" evidence="1">
    <location>
        <begin position="45"/>
        <end position="84"/>
    </location>
</feature>
<feature type="compositionally biased region" description="Low complexity" evidence="1">
    <location>
        <begin position="62"/>
        <end position="73"/>
    </location>
</feature>
<feature type="region of interest" description="Disordered" evidence="1">
    <location>
        <begin position="1"/>
        <end position="21"/>
    </location>
</feature>
<dbReference type="AlphaFoldDB" id="A0A4Q8B5S6"/>
<dbReference type="EMBL" id="SHLD01000001">
    <property type="protein sequence ID" value="RZU72391.1"/>
    <property type="molecule type" value="Genomic_DNA"/>
</dbReference>
<evidence type="ECO:0000313" key="2">
    <source>
        <dbReference type="EMBL" id="RZU72391.1"/>
    </source>
</evidence>
<protein>
    <submittedName>
        <fullName evidence="2">Uncharacterized protein</fullName>
    </submittedName>
</protein>
<reference evidence="2 3" key="1">
    <citation type="submission" date="2019-02" db="EMBL/GenBank/DDBJ databases">
        <title>Sequencing the genomes of 1000 actinobacteria strains.</title>
        <authorList>
            <person name="Klenk H.-P."/>
        </authorList>
    </citation>
    <scope>NUCLEOTIDE SEQUENCE [LARGE SCALE GENOMIC DNA]</scope>
    <source>
        <strain evidence="2 3">DSM 45612</strain>
    </source>
</reference>
<evidence type="ECO:0000256" key="1">
    <source>
        <dbReference type="SAM" id="MobiDB-lite"/>
    </source>
</evidence>
<proteinExistence type="predicted"/>
<sequence>MVDGGISTTRTEDEAAAAGDERAFARVTERHRGELRVHCCPTSACPPSCERRAGQPISGNQPAASPSSSRSRSVSGTRPAAWSR</sequence>
<accession>A0A4Q8B5S6</accession>
<dbReference type="Proteomes" id="UP000294114">
    <property type="component" value="Unassembled WGS sequence"/>
</dbReference>
<gene>
    <name evidence="2" type="ORF">EV384_0752</name>
</gene>
<keyword evidence="3" id="KW-1185">Reference proteome</keyword>
<evidence type="ECO:0000313" key="3">
    <source>
        <dbReference type="Proteomes" id="UP000294114"/>
    </source>
</evidence>